<dbReference type="GO" id="GO:0004888">
    <property type="term" value="F:transmembrane signaling receptor activity"/>
    <property type="evidence" value="ECO:0007669"/>
    <property type="project" value="InterPro"/>
</dbReference>
<dbReference type="InterPro" id="IPR036719">
    <property type="entry name" value="Neuro-gated_channel_TM_sf"/>
</dbReference>
<proteinExistence type="predicted"/>
<dbReference type="Gene3D" id="2.70.170.10">
    <property type="entry name" value="Neurotransmitter-gated ion-channel ligand-binding domain"/>
    <property type="match status" value="1"/>
</dbReference>
<keyword evidence="7" id="KW-1185">Reference proteome</keyword>
<evidence type="ECO:0000256" key="3">
    <source>
        <dbReference type="ARBA" id="ARBA00022989"/>
    </source>
</evidence>
<evidence type="ECO:0000256" key="2">
    <source>
        <dbReference type="ARBA" id="ARBA00022692"/>
    </source>
</evidence>
<comment type="subcellular location">
    <subcellularLocation>
        <location evidence="1">Membrane</location>
    </subcellularLocation>
</comment>
<feature type="transmembrane region" description="Helical" evidence="5">
    <location>
        <begin position="248"/>
        <end position="273"/>
    </location>
</feature>
<accession>A0A914RWL3</accession>
<dbReference type="WBParaSite" id="PEQ_0000640501-mRNA-1">
    <property type="protein sequence ID" value="PEQ_0000640501-mRNA-1"/>
    <property type="gene ID" value="PEQ_0000640501"/>
</dbReference>
<evidence type="ECO:0000313" key="7">
    <source>
        <dbReference type="Proteomes" id="UP000887564"/>
    </source>
</evidence>
<dbReference type="AlphaFoldDB" id="A0A914RWL3"/>
<reference evidence="8" key="1">
    <citation type="submission" date="2022-11" db="UniProtKB">
        <authorList>
            <consortium name="WormBaseParasite"/>
        </authorList>
    </citation>
    <scope>IDENTIFICATION</scope>
</reference>
<dbReference type="SUPFAM" id="SSF63712">
    <property type="entry name" value="Nicotinic receptor ligand binding domain-like"/>
    <property type="match status" value="1"/>
</dbReference>
<feature type="domain" description="Neurotransmitter-gated ion-channel ligand-binding" evidence="6">
    <location>
        <begin position="33"/>
        <end position="191"/>
    </location>
</feature>
<name>A0A914RWL3_PAREQ</name>
<dbReference type="GO" id="GO:0005230">
    <property type="term" value="F:extracellular ligand-gated monoatomic ion channel activity"/>
    <property type="evidence" value="ECO:0007669"/>
    <property type="project" value="InterPro"/>
</dbReference>
<keyword evidence="3 5" id="KW-1133">Transmembrane helix</keyword>
<dbReference type="InterPro" id="IPR006202">
    <property type="entry name" value="Neur_chan_lig-bd"/>
</dbReference>
<evidence type="ECO:0000313" key="8">
    <source>
        <dbReference type="WBParaSite" id="PEQ_0000640501-mRNA-1"/>
    </source>
</evidence>
<dbReference type="Pfam" id="PF02931">
    <property type="entry name" value="Neur_chan_LBD"/>
    <property type="match status" value="1"/>
</dbReference>
<dbReference type="GO" id="GO:0016020">
    <property type="term" value="C:membrane"/>
    <property type="evidence" value="ECO:0007669"/>
    <property type="project" value="UniProtKB-SubCell"/>
</dbReference>
<evidence type="ECO:0000259" key="6">
    <source>
        <dbReference type="Pfam" id="PF02931"/>
    </source>
</evidence>
<keyword evidence="4 5" id="KW-0472">Membrane</keyword>
<dbReference type="InterPro" id="IPR036734">
    <property type="entry name" value="Neur_chan_lig-bd_sf"/>
</dbReference>
<feature type="transmembrane region" description="Helical" evidence="5">
    <location>
        <begin position="6"/>
        <end position="28"/>
    </location>
</feature>
<dbReference type="PRINTS" id="PR00252">
    <property type="entry name" value="NRIONCHANNEL"/>
</dbReference>
<dbReference type="InterPro" id="IPR006201">
    <property type="entry name" value="Neur_channel"/>
</dbReference>
<dbReference type="SUPFAM" id="SSF90112">
    <property type="entry name" value="Neurotransmitter-gated ion-channel transmembrane pore"/>
    <property type="match status" value="1"/>
</dbReference>
<dbReference type="PANTHER" id="PTHR18945">
    <property type="entry name" value="NEUROTRANSMITTER GATED ION CHANNEL"/>
    <property type="match status" value="1"/>
</dbReference>
<protein>
    <submittedName>
        <fullName evidence="8">Neurotransmitter-gated ion-channel ligand-binding domain-containing protein</fullName>
    </submittedName>
</protein>
<organism evidence="7 8">
    <name type="scientific">Parascaris equorum</name>
    <name type="common">Equine roundworm</name>
    <dbReference type="NCBI Taxonomy" id="6256"/>
    <lineage>
        <taxon>Eukaryota</taxon>
        <taxon>Metazoa</taxon>
        <taxon>Ecdysozoa</taxon>
        <taxon>Nematoda</taxon>
        <taxon>Chromadorea</taxon>
        <taxon>Rhabditida</taxon>
        <taxon>Spirurina</taxon>
        <taxon>Ascaridomorpha</taxon>
        <taxon>Ascaridoidea</taxon>
        <taxon>Ascarididae</taxon>
        <taxon>Parascaris</taxon>
    </lineage>
</organism>
<sequence length="320" mass="37474">MGHMLLRVLMFSFIPSNIGLTVYGGYVVPTQLKLVHDMLEVYDKKAKPTWINEKPVNVTFSMDLYQILELNEPQQYILLNAWIIERWYDEFLFWHPMDYDNITELRLPYDSIWLPDTTLYNSLVMKDEDSRRLLNAKLTTNTTRRATLIELLYPTIYKFSCLLNLRFFPFDVQMQLLDFELTAVKRKEVKYPCCPNKYTMLYLTLYLRRKPLFYIVNLIIPTSIITLIAIVALLQQAVCEKRKSHLALLRWFILGMIVVISLGTLASSVIIAIQKRGHLGERLSLRALRITKIFAFISLTDIPLHLIKGTKLFHSVSLLF</sequence>
<evidence type="ECO:0000256" key="4">
    <source>
        <dbReference type="ARBA" id="ARBA00023136"/>
    </source>
</evidence>
<evidence type="ECO:0000256" key="5">
    <source>
        <dbReference type="SAM" id="Phobius"/>
    </source>
</evidence>
<evidence type="ECO:0000256" key="1">
    <source>
        <dbReference type="ARBA" id="ARBA00004370"/>
    </source>
</evidence>
<keyword evidence="2 5" id="KW-0812">Transmembrane</keyword>
<dbReference type="Proteomes" id="UP000887564">
    <property type="component" value="Unplaced"/>
</dbReference>
<feature type="transmembrane region" description="Helical" evidence="5">
    <location>
        <begin position="212"/>
        <end position="236"/>
    </location>
</feature>